<dbReference type="EMBL" id="JABWQV010000128">
    <property type="protein sequence ID" value="MBC3348457.1"/>
    <property type="molecule type" value="Genomic_DNA"/>
</dbReference>
<dbReference type="InterPro" id="IPR011009">
    <property type="entry name" value="Kinase-like_dom_sf"/>
</dbReference>
<gene>
    <name evidence="2" type="ORF">HU811_17610</name>
</gene>
<dbReference type="SUPFAM" id="SSF56112">
    <property type="entry name" value="Protein kinase-like (PK-like)"/>
    <property type="match status" value="1"/>
</dbReference>
<comment type="caution">
    <text evidence="2">The sequence shown here is derived from an EMBL/GenBank/DDBJ whole genome shotgun (WGS) entry which is preliminary data.</text>
</comment>
<evidence type="ECO:0008006" key="4">
    <source>
        <dbReference type="Google" id="ProtNLM"/>
    </source>
</evidence>
<accession>A0ABR6UVK1</accession>
<sequence length="46" mass="4850">MSLTLNIVIPGYDIEGPIGEGAMASVYLATQRSLERKVALKVMAAA</sequence>
<evidence type="ECO:0000313" key="3">
    <source>
        <dbReference type="Proteomes" id="UP000617171"/>
    </source>
</evidence>
<dbReference type="InterPro" id="IPR017441">
    <property type="entry name" value="Protein_kinase_ATP_BS"/>
</dbReference>
<feature type="binding site" evidence="1">
    <location>
        <position position="41"/>
    </location>
    <ligand>
        <name>ATP</name>
        <dbReference type="ChEBI" id="CHEBI:30616"/>
    </ligand>
</feature>
<reference evidence="2 3" key="1">
    <citation type="journal article" date="2020" name="Microorganisms">
        <title>Reliable Identification of Environmental Pseudomonas Isolates Using the rpoD Gene.</title>
        <authorList>
            <consortium name="The Broad Institute Genome Sequencing Platform"/>
            <person name="Girard L."/>
            <person name="Lood C."/>
            <person name="Rokni-Zadeh H."/>
            <person name="van Noort V."/>
            <person name="Lavigne R."/>
            <person name="De Mot R."/>
        </authorList>
    </citation>
    <scope>NUCLEOTIDE SEQUENCE [LARGE SCALE GENOMIC DNA]</scope>
    <source>
        <strain evidence="2 3">SWRI196</strain>
    </source>
</reference>
<evidence type="ECO:0000313" key="2">
    <source>
        <dbReference type="EMBL" id="MBC3348457.1"/>
    </source>
</evidence>
<keyword evidence="1" id="KW-0547">Nucleotide-binding</keyword>
<keyword evidence="3" id="KW-1185">Reference proteome</keyword>
<dbReference type="PROSITE" id="PS00107">
    <property type="entry name" value="PROTEIN_KINASE_ATP"/>
    <property type="match status" value="1"/>
</dbReference>
<evidence type="ECO:0000256" key="1">
    <source>
        <dbReference type="PROSITE-ProRule" id="PRU10141"/>
    </source>
</evidence>
<dbReference type="Gene3D" id="3.30.200.20">
    <property type="entry name" value="Phosphorylase Kinase, domain 1"/>
    <property type="match status" value="1"/>
</dbReference>
<protein>
    <recommendedName>
        <fullName evidence="4">Serine/threonine protein kinase</fullName>
    </recommendedName>
</protein>
<proteinExistence type="predicted"/>
<feature type="non-terminal residue" evidence="2">
    <location>
        <position position="46"/>
    </location>
</feature>
<dbReference type="Proteomes" id="UP000617171">
    <property type="component" value="Unassembled WGS sequence"/>
</dbReference>
<organism evidence="2 3">
    <name type="scientific">Pseudomonas tehranensis</name>
    <dbReference type="NCBI Taxonomy" id="2745502"/>
    <lineage>
        <taxon>Bacteria</taxon>
        <taxon>Pseudomonadati</taxon>
        <taxon>Pseudomonadota</taxon>
        <taxon>Gammaproteobacteria</taxon>
        <taxon>Pseudomonadales</taxon>
        <taxon>Pseudomonadaceae</taxon>
        <taxon>Pseudomonas</taxon>
    </lineage>
</organism>
<keyword evidence="1" id="KW-0067">ATP-binding</keyword>
<name>A0ABR6UVK1_9PSED</name>